<dbReference type="Gene3D" id="3.40.190.150">
    <property type="entry name" value="Bordetella uptake gene, domain 1"/>
    <property type="match status" value="1"/>
</dbReference>
<organism evidence="2 3">
    <name type="scientific">Thermaerobacter marianensis (strain ATCC 700841 / DSM 12885 / JCM 10246 / 7p75a)</name>
    <dbReference type="NCBI Taxonomy" id="644966"/>
    <lineage>
        <taxon>Bacteria</taxon>
        <taxon>Bacillati</taxon>
        <taxon>Bacillota</taxon>
        <taxon>Clostridia</taxon>
        <taxon>Eubacteriales</taxon>
        <taxon>Clostridiales Family XVII. Incertae Sedis</taxon>
        <taxon>Thermaerobacter</taxon>
    </lineage>
</organism>
<name>E6SHX3_THEM7</name>
<dbReference type="InterPro" id="IPR042100">
    <property type="entry name" value="Bug_dom1"/>
</dbReference>
<dbReference type="Gene3D" id="3.40.190.10">
    <property type="entry name" value="Periplasmic binding protein-like II"/>
    <property type="match status" value="1"/>
</dbReference>
<dbReference type="EMBL" id="CP002344">
    <property type="protein sequence ID" value="ADU51853.1"/>
    <property type="molecule type" value="Genomic_DNA"/>
</dbReference>
<dbReference type="PANTHER" id="PTHR42928:SF3">
    <property type="entry name" value="UPF0065 PROTEIN YFLP"/>
    <property type="match status" value="1"/>
</dbReference>
<dbReference type="OrthoDB" id="8880247at2"/>
<evidence type="ECO:0008006" key="4">
    <source>
        <dbReference type="Google" id="ProtNLM"/>
    </source>
</evidence>
<dbReference type="PANTHER" id="PTHR42928">
    <property type="entry name" value="TRICARBOXYLATE-BINDING PROTEIN"/>
    <property type="match status" value="1"/>
</dbReference>
<dbReference type="HOGENOM" id="CLU_045683_1_0_9"/>
<sequence>MFLRRIRRPERGRLGAVVSLFFTALVVIMATACGKTGPVSGTPAESQQPTGLPPGYPSRPVEFVVPFNPGGGSDIFARTIAEMIRAEGLVRGTINVINRPGGSGATGMAYVAGKKGDNYTLMTMVNDVIAGPIQSGSEISYKNLTPIARLSMDQFLIIVHADSPYKTIQDLVKAAKERPGQINFAGTGIGAPDSLLLALFEKATGTKFNYISFQSGGEVNTALLGKQVDVATANPTEVISLIESGQIRALAVAGEQRLSGLPDVPTLKESGIDVVFEQFRGVAGPPNMDPAVVEFWADVFKRLSESDRWQTEYVDANMQRSAYLGPAEFRSWLDEMDGLYRELMRDLGLIQE</sequence>
<dbReference type="AlphaFoldDB" id="E6SHX3"/>
<dbReference type="STRING" id="644966.Tmar_1750"/>
<dbReference type="CDD" id="cd07012">
    <property type="entry name" value="PBP2_Bug_TTT"/>
    <property type="match status" value="1"/>
</dbReference>
<evidence type="ECO:0000313" key="3">
    <source>
        <dbReference type="Proteomes" id="UP000008915"/>
    </source>
</evidence>
<dbReference type="InterPro" id="IPR005064">
    <property type="entry name" value="BUG"/>
</dbReference>
<evidence type="ECO:0000313" key="2">
    <source>
        <dbReference type="EMBL" id="ADU51853.1"/>
    </source>
</evidence>
<reference evidence="3" key="2">
    <citation type="journal article" date="2010" name="Stand. Genomic Sci.">
        <title>Complete genome sequence of Thermaerobacter marianensis type strain (7p75aT).</title>
        <authorList>
            <person name="Han C."/>
            <person name="Gu W."/>
            <person name="Zhang X."/>
            <person name="Lapidus A."/>
            <person name="Nolan M."/>
            <person name="Copeland A."/>
            <person name="Lucas S."/>
            <person name="Glavina Del Rio T."/>
            <person name="Tice H."/>
            <person name="Cheng J."/>
            <person name="Tapia R."/>
            <person name="Goodwin L."/>
            <person name="Pitluck S."/>
            <person name="Pagani I."/>
            <person name="Ivanova N."/>
            <person name="Mavromatis K."/>
            <person name="Mikhailova N."/>
            <person name="Pati A."/>
            <person name="Chen A."/>
            <person name="Palaniappan K."/>
            <person name="Land M."/>
            <person name="Hauser L."/>
            <person name="Chang Y."/>
            <person name="Jeffries C."/>
            <person name="Schneider S."/>
            <person name="Rohde M."/>
            <person name="Goker M."/>
            <person name="Pukall R."/>
            <person name="Woyke T."/>
            <person name="Bristow J."/>
            <person name="Eisen J."/>
            <person name="Markowitz V."/>
            <person name="Hugenholtz P."/>
            <person name="Kyrpides N."/>
            <person name="Klenk H."/>
            <person name="Detter J."/>
        </authorList>
    </citation>
    <scope>NUCLEOTIDE SEQUENCE [LARGE SCALE GENOMIC DNA]</scope>
    <source>
        <strain evidence="3">ATCC 700841 / DSM 12885 / JCM 10246 / 7p75a</strain>
    </source>
</reference>
<dbReference type="KEGG" id="tmr:Tmar_1750"/>
<dbReference type="PIRSF" id="PIRSF017082">
    <property type="entry name" value="YflP"/>
    <property type="match status" value="1"/>
</dbReference>
<dbReference type="eggNOG" id="COG3181">
    <property type="taxonomic scope" value="Bacteria"/>
</dbReference>
<dbReference type="RefSeq" id="WP_013496154.1">
    <property type="nucleotide sequence ID" value="NC_014831.1"/>
</dbReference>
<protein>
    <recommendedName>
        <fullName evidence="4">Tricarboxylic transport membrane protein</fullName>
    </recommendedName>
</protein>
<keyword evidence="3" id="KW-1185">Reference proteome</keyword>
<reference evidence="2 3" key="1">
    <citation type="journal article" date="2010" name="Stand. Genomic Sci.">
        <title>Complete genome sequence of Thermaerobacter marianensis type strain (7p75a).</title>
        <authorList>
            <person name="Han C."/>
            <person name="Gu W."/>
            <person name="Zhang X."/>
            <person name="Lapidus A."/>
            <person name="Nolan M."/>
            <person name="Copeland A."/>
            <person name="Lucas S."/>
            <person name="Del Rio T.G."/>
            <person name="Tice H."/>
            <person name="Cheng J.F."/>
            <person name="Tapia R."/>
            <person name="Goodwin L."/>
            <person name="Pitluck S."/>
            <person name="Pagani I."/>
            <person name="Ivanova N."/>
            <person name="Mavromatis K."/>
            <person name="Mikhailova N."/>
            <person name="Pati A."/>
            <person name="Chen A."/>
            <person name="Palaniappan K."/>
            <person name="Land M."/>
            <person name="Hauser L."/>
            <person name="Chang Y.J."/>
            <person name="Jeffries C.D."/>
            <person name="Schneider S."/>
            <person name="Rohde M."/>
            <person name="Goker M."/>
            <person name="Pukall R."/>
            <person name="Woyke T."/>
            <person name="Bristow J."/>
            <person name="Eisen J.A."/>
            <person name="Markowitz V."/>
            <person name="Hugenholtz P."/>
            <person name="Kyrpides N.C."/>
            <person name="Klenk H.P."/>
            <person name="Detter J.C."/>
        </authorList>
    </citation>
    <scope>NUCLEOTIDE SEQUENCE [LARGE SCALE GENOMIC DNA]</scope>
    <source>
        <strain evidence="3">ATCC 700841 / DSM 12885 / JCM 10246 / 7p75a</strain>
    </source>
</reference>
<accession>E6SHX3</accession>
<gene>
    <name evidence="2" type="ordered locus">Tmar_1750</name>
</gene>
<proteinExistence type="inferred from homology"/>
<dbReference type="Pfam" id="PF03401">
    <property type="entry name" value="TctC"/>
    <property type="match status" value="1"/>
</dbReference>
<dbReference type="Proteomes" id="UP000008915">
    <property type="component" value="Chromosome"/>
</dbReference>
<comment type="similarity">
    <text evidence="1">Belongs to the UPF0065 (bug) family.</text>
</comment>
<evidence type="ECO:0000256" key="1">
    <source>
        <dbReference type="ARBA" id="ARBA00006987"/>
    </source>
</evidence>
<dbReference type="SUPFAM" id="SSF53850">
    <property type="entry name" value="Periplasmic binding protein-like II"/>
    <property type="match status" value="1"/>
</dbReference>
<dbReference type="PROSITE" id="PS51257">
    <property type="entry name" value="PROKAR_LIPOPROTEIN"/>
    <property type="match status" value="1"/>
</dbReference>